<keyword evidence="7" id="KW-0406">Ion transport</keyword>
<evidence type="ECO:0000256" key="5">
    <source>
        <dbReference type="ARBA" id="ARBA00022692"/>
    </source>
</evidence>
<dbReference type="GO" id="GO:0006882">
    <property type="term" value="P:intracellular zinc ion homeostasis"/>
    <property type="evidence" value="ECO:0007669"/>
    <property type="project" value="TreeGrafter"/>
</dbReference>
<dbReference type="FunFam" id="3.30.70.1350:FF:000014">
    <property type="entry name" value="Cation efflux system protein"/>
    <property type="match status" value="1"/>
</dbReference>
<evidence type="ECO:0000256" key="1">
    <source>
        <dbReference type="ARBA" id="ARBA00004651"/>
    </source>
</evidence>
<evidence type="ECO:0000256" key="8">
    <source>
        <dbReference type="ARBA" id="ARBA00023136"/>
    </source>
</evidence>
<dbReference type="NCBIfam" id="TIGR01297">
    <property type="entry name" value="CDF"/>
    <property type="match status" value="1"/>
</dbReference>
<keyword evidence="14" id="KW-1185">Reference proteome</keyword>
<protein>
    <submittedName>
        <fullName evidence="13">Cation transporter</fullName>
    </submittedName>
</protein>
<dbReference type="SUPFAM" id="SSF160240">
    <property type="entry name" value="Cation efflux protein cytoplasmic domain-like"/>
    <property type="match status" value="1"/>
</dbReference>
<proteinExistence type="inferred from homology"/>
<dbReference type="Gene3D" id="1.20.1510.10">
    <property type="entry name" value="Cation efflux protein transmembrane domain"/>
    <property type="match status" value="1"/>
</dbReference>
<dbReference type="InterPro" id="IPR050291">
    <property type="entry name" value="CDF_Transporter"/>
</dbReference>
<dbReference type="RefSeq" id="WP_150404038.1">
    <property type="nucleotide sequence ID" value="NZ_VXLC01000011.1"/>
</dbReference>
<evidence type="ECO:0000256" key="2">
    <source>
        <dbReference type="ARBA" id="ARBA00008114"/>
    </source>
</evidence>
<evidence type="ECO:0000256" key="6">
    <source>
        <dbReference type="ARBA" id="ARBA00022989"/>
    </source>
</evidence>
<evidence type="ECO:0000256" key="10">
    <source>
        <dbReference type="SAM" id="Phobius"/>
    </source>
</evidence>
<organism evidence="13 14">
    <name type="scientific">Nocardia colli</name>
    <dbReference type="NCBI Taxonomy" id="2545717"/>
    <lineage>
        <taxon>Bacteria</taxon>
        <taxon>Bacillati</taxon>
        <taxon>Actinomycetota</taxon>
        <taxon>Actinomycetes</taxon>
        <taxon>Mycobacteriales</taxon>
        <taxon>Nocardiaceae</taxon>
        <taxon>Nocardia</taxon>
    </lineage>
</organism>
<dbReference type="GO" id="GO:0015093">
    <property type="term" value="F:ferrous iron transmembrane transporter activity"/>
    <property type="evidence" value="ECO:0007669"/>
    <property type="project" value="TreeGrafter"/>
</dbReference>
<dbReference type="SUPFAM" id="SSF161111">
    <property type="entry name" value="Cation efflux protein transmembrane domain-like"/>
    <property type="match status" value="1"/>
</dbReference>
<dbReference type="EMBL" id="VXLC01000011">
    <property type="protein sequence ID" value="KAA8886574.1"/>
    <property type="molecule type" value="Genomic_DNA"/>
</dbReference>
<reference evidence="13 14" key="1">
    <citation type="submission" date="2019-09" db="EMBL/GenBank/DDBJ databases">
        <authorList>
            <person name="Wang X."/>
        </authorList>
    </citation>
    <scope>NUCLEOTIDE SEQUENCE [LARGE SCALE GENOMIC DNA]</scope>
    <source>
        <strain evidence="13 14">CICC 11023</strain>
    </source>
</reference>
<keyword evidence="3" id="KW-0813">Transport</keyword>
<dbReference type="AlphaFoldDB" id="A0A5N0EEC9"/>
<comment type="subcellular location">
    <subcellularLocation>
        <location evidence="1">Cell membrane</location>
        <topology evidence="1">Multi-pass membrane protein</topology>
    </subcellularLocation>
</comment>
<comment type="similarity">
    <text evidence="2">Belongs to the cation diffusion facilitator (CDF) transporter (TC 2.A.4) family.</text>
</comment>
<evidence type="ECO:0000313" key="14">
    <source>
        <dbReference type="Proteomes" id="UP000323876"/>
    </source>
</evidence>
<dbReference type="FunFam" id="1.20.1510.10:FF:000006">
    <property type="entry name" value="Divalent cation efflux transporter"/>
    <property type="match status" value="1"/>
</dbReference>
<dbReference type="PANTHER" id="PTHR43840:SF15">
    <property type="entry name" value="MITOCHONDRIAL METAL TRANSPORTER 1-RELATED"/>
    <property type="match status" value="1"/>
</dbReference>
<sequence length="340" mass="35847">MTHHESNGEPGSFGHRHAHGEHTHEHPKGLRGVLREIFVPHGHDAADSVDDALEASAVGIRAVKISLVVLGVTAVLQVLVVLASSSVALAADTIHNFSDALTAVPLWIAFALGRRAATRRYTYGFGRAEDLAGLFVVAMIALSALIAGYEAVRRLLAPVPIEHLGWVALAGVIGFLGNETVALYRIRVGRRIGSAALIADGLHARTDGFTSLAVLLGAAGVALGFPLADPIIGLLITVAILAVLRTAARDVLRRLMDAVEPGLVTAAERALAAEPGVQGVRSLRMRWIGHRLHADVELDVAPTITLADAHRVAHEAEHTLTHVVPKLNTAVVHAYPAHAG</sequence>
<evidence type="ECO:0000259" key="12">
    <source>
        <dbReference type="Pfam" id="PF16916"/>
    </source>
</evidence>
<dbReference type="InterPro" id="IPR036837">
    <property type="entry name" value="Cation_efflux_CTD_sf"/>
</dbReference>
<comment type="caution">
    <text evidence="13">The sequence shown here is derived from an EMBL/GenBank/DDBJ whole genome shotgun (WGS) entry which is preliminary data.</text>
</comment>
<keyword evidence="6 10" id="KW-1133">Transmembrane helix</keyword>
<dbReference type="Pfam" id="PF01545">
    <property type="entry name" value="Cation_efflux"/>
    <property type="match status" value="1"/>
</dbReference>
<accession>A0A5N0EEC9</accession>
<feature type="transmembrane region" description="Helical" evidence="10">
    <location>
        <begin position="67"/>
        <end position="88"/>
    </location>
</feature>
<evidence type="ECO:0000256" key="3">
    <source>
        <dbReference type="ARBA" id="ARBA00022448"/>
    </source>
</evidence>
<feature type="transmembrane region" description="Helical" evidence="10">
    <location>
        <begin position="207"/>
        <end position="225"/>
    </location>
</feature>
<evidence type="ECO:0000256" key="4">
    <source>
        <dbReference type="ARBA" id="ARBA00022475"/>
    </source>
</evidence>
<dbReference type="GO" id="GO:0015086">
    <property type="term" value="F:cadmium ion transmembrane transporter activity"/>
    <property type="evidence" value="ECO:0007669"/>
    <property type="project" value="TreeGrafter"/>
</dbReference>
<evidence type="ECO:0000256" key="7">
    <source>
        <dbReference type="ARBA" id="ARBA00023065"/>
    </source>
</evidence>
<dbReference type="GO" id="GO:0005886">
    <property type="term" value="C:plasma membrane"/>
    <property type="evidence" value="ECO:0007669"/>
    <property type="project" value="UniProtKB-SubCell"/>
</dbReference>
<evidence type="ECO:0000256" key="9">
    <source>
        <dbReference type="SAM" id="MobiDB-lite"/>
    </source>
</evidence>
<dbReference type="InterPro" id="IPR002524">
    <property type="entry name" value="Cation_efflux"/>
</dbReference>
<keyword evidence="4" id="KW-1003">Cell membrane</keyword>
<feature type="domain" description="Cation efflux protein transmembrane" evidence="11">
    <location>
        <begin position="63"/>
        <end position="256"/>
    </location>
</feature>
<keyword evidence="5 10" id="KW-0812">Transmembrane</keyword>
<dbReference type="GO" id="GO:0015341">
    <property type="term" value="F:zinc efflux antiporter activity"/>
    <property type="evidence" value="ECO:0007669"/>
    <property type="project" value="TreeGrafter"/>
</dbReference>
<feature type="transmembrane region" description="Helical" evidence="10">
    <location>
        <begin position="132"/>
        <end position="152"/>
    </location>
</feature>
<feature type="transmembrane region" description="Helical" evidence="10">
    <location>
        <begin position="94"/>
        <end position="112"/>
    </location>
</feature>
<dbReference type="InterPro" id="IPR027469">
    <property type="entry name" value="Cation_efflux_TMD_sf"/>
</dbReference>
<dbReference type="Gene3D" id="3.30.70.1350">
    <property type="entry name" value="Cation efflux protein, cytoplasmic domain"/>
    <property type="match status" value="1"/>
</dbReference>
<dbReference type="OrthoDB" id="9813655at2"/>
<feature type="transmembrane region" description="Helical" evidence="10">
    <location>
        <begin position="231"/>
        <end position="248"/>
    </location>
</feature>
<dbReference type="InterPro" id="IPR027470">
    <property type="entry name" value="Cation_efflux_CTD"/>
</dbReference>
<feature type="region of interest" description="Disordered" evidence="9">
    <location>
        <begin position="1"/>
        <end position="26"/>
    </location>
</feature>
<evidence type="ECO:0000313" key="13">
    <source>
        <dbReference type="EMBL" id="KAA8886574.1"/>
    </source>
</evidence>
<dbReference type="PANTHER" id="PTHR43840">
    <property type="entry name" value="MITOCHONDRIAL METAL TRANSPORTER 1-RELATED"/>
    <property type="match status" value="1"/>
</dbReference>
<evidence type="ECO:0000259" key="11">
    <source>
        <dbReference type="Pfam" id="PF01545"/>
    </source>
</evidence>
<gene>
    <name evidence="13" type="ORF">F3087_22610</name>
</gene>
<dbReference type="Pfam" id="PF16916">
    <property type="entry name" value="ZT_dimer"/>
    <property type="match status" value="1"/>
</dbReference>
<keyword evidence="8 10" id="KW-0472">Membrane</keyword>
<feature type="transmembrane region" description="Helical" evidence="10">
    <location>
        <begin position="164"/>
        <end position="186"/>
    </location>
</feature>
<dbReference type="Proteomes" id="UP000323876">
    <property type="component" value="Unassembled WGS sequence"/>
</dbReference>
<dbReference type="InterPro" id="IPR058533">
    <property type="entry name" value="Cation_efflux_TM"/>
</dbReference>
<feature type="domain" description="Cation efflux protein cytoplasmic" evidence="12">
    <location>
        <begin position="268"/>
        <end position="334"/>
    </location>
</feature>
<name>A0A5N0EEC9_9NOCA</name>